<protein>
    <submittedName>
        <fullName evidence="7">28S ribosomal protein S30, mitochondrial</fullName>
    </submittedName>
</protein>
<accession>A0A0N5D7T5</accession>
<dbReference type="GO" id="GO:0003735">
    <property type="term" value="F:structural constituent of ribosome"/>
    <property type="evidence" value="ECO:0007669"/>
    <property type="project" value="InterPro"/>
</dbReference>
<dbReference type="InterPro" id="IPR039982">
    <property type="entry name" value="Ribosomal_mL65"/>
</dbReference>
<evidence type="ECO:0000256" key="2">
    <source>
        <dbReference type="ARBA" id="ARBA00022980"/>
    </source>
</evidence>
<organism evidence="7">
    <name type="scientific">Thelazia callipaeda</name>
    <name type="common">Oriental eyeworm</name>
    <name type="synonym">Parasitic nematode</name>
    <dbReference type="NCBI Taxonomy" id="103827"/>
    <lineage>
        <taxon>Eukaryota</taxon>
        <taxon>Metazoa</taxon>
        <taxon>Ecdysozoa</taxon>
        <taxon>Nematoda</taxon>
        <taxon>Chromadorea</taxon>
        <taxon>Rhabditida</taxon>
        <taxon>Spirurina</taxon>
        <taxon>Spiruromorpha</taxon>
        <taxon>Thelazioidea</taxon>
        <taxon>Thelaziidae</taxon>
        <taxon>Thelazia</taxon>
    </lineage>
</organism>
<sequence>MMHQRGVRSSIIWSKRWESTKKKDVTYHVPPKTLRSPYYHPFNPSDRKKTEPFTHFPNLGNSSGMGPRLYDYQVMSELVRSLPTATERIDFINPYERDFTRREKRFHRPWQAALLKARKAWKIHPFPNYFDPLNFYQYITKTRCIEGLSDWYDEPAPMVSKSFEERLGEMLKLHLGSLNVASEHERTTRFLRSILDLSLENIVQSGMYPNLGNQRISHAPRCESFWIRCGFEALYENKLRQRHRGDNRSKLGELAFVLRDDFSTQLRTQYPLKPLMPFSNEEVTKPLFDMSFNVKDELIYSPALYGMVTDSDPLWQCPGYEPDCGEKYKYGQVGFKQISDLNIHCKRWKAKDVEEKAIRYDCLRASAVVSLFSWLNAQAHAEGFTQYNDVEYPFVSQLVLSDGKQFFFAIAQLNTLLFNVDIEGIINKRCNLCYVEGPINLYDRYDSAKDRFESTQTTGRDVEKSQFNQHVLGRIMQMIVKDMPVNKESSRTGIELPQYIPVEFSDNL</sequence>
<evidence type="ECO:0000256" key="4">
    <source>
        <dbReference type="ARBA" id="ARBA00023274"/>
    </source>
</evidence>
<reference evidence="5 6" key="2">
    <citation type="submission" date="2018-11" db="EMBL/GenBank/DDBJ databases">
        <authorList>
            <consortium name="Pathogen Informatics"/>
        </authorList>
    </citation>
    <scope>NUCLEOTIDE SEQUENCE [LARGE SCALE GENOMIC DNA]</scope>
</reference>
<keyword evidence="6" id="KW-1185">Reference proteome</keyword>
<dbReference type="OrthoDB" id="7663298at2759"/>
<keyword evidence="2" id="KW-0689">Ribosomal protein</keyword>
<dbReference type="OMA" id="DPLWQCP"/>
<evidence type="ECO:0000313" key="5">
    <source>
        <dbReference type="EMBL" id="VDN06744.1"/>
    </source>
</evidence>
<keyword evidence="3" id="KW-0496">Mitochondrion</keyword>
<dbReference type="GO" id="GO:0006412">
    <property type="term" value="P:translation"/>
    <property type="evidence" value="ECO:0007669"/>
    <property type="project" value="InterPro"/>
</dbReference>
<dbReference type="EMBL" id="UYYF01004737">
    <property type="protein sequence ID" value="VDN06744.1"/>
    <property type="molecule type" value="Genomic_DNA"/>
</dbReference>
<dbReference type="Pfam" id="PF07147">
    <property type="entry name" value="PDCD9"/>
    <property type="match status" value="1"/>
</dbReference>
<dbReference type="InterPro" id="IPR010793">
    <property type="entry name" value="Ribosomal_mL37/mL65"/>
</dbReference>
<evidence type="ECO:0000256" key="1">
    <source>
        <dbReference type="ARBA" id="ARBA00004173"/>
    </source>
</evidence>
<keyword evidence="4" id="KW-0687">Ribonucleoprotein</keyword>
<dbReference type="Proteomes" id="UP000276776">
    <property type="component" value="Unassembled WGS sequence"/>
</dbReference>
<evidence type="ECO:0000313" key="6">
    <source>
        <dbReference type="Proteomes" id="UP000276776"/>
    </source>
</evidence>
<dbReference type="WBParaSite" id="TCLT_0000914501-mRNA-1">
    <property type="protein sequence ID" value="TCLT_0000914501-mRNA-1"/>
    <property type="gene ID" value="TCLT_0000914501"/>
</dbReference>
<dbReference type="STRING" id="103827.A0A0N5D7T5"/>
<dbReference type="AlphaFoldDB" id="A0A0N5D7T5"/>
<dbReference type="PANTHER" id="PTHR13014:SF3">
    <property type="entry name" value="LARGE RIBOSOMAL SUBUNIT PROTEIN ML65"/>
    <property type="match status" value="1"/>
</dbReference>
<gene>
    <name evidence="5" type="ORF">TCLT_LOCUS9134</name>
</gene>
<name>A0A0N5D7T5_THECL</name>
<dbReference type="GO" id="GO:0005762">
    <property type="term" value="C:mitochondrial large ribosomal subunit"/>
    <property type="evidence" value="ECO:0007669"/>
    <property type="project" value="TreeGrafter"/>
</dbReference>
<comment type="subcellular location">
    <subcellularLocation>
        <location evidence="1">Mitochondrion</location>
    </subcellularLocation>
</comment>
<reference evidence="7" key="1">
    <citation type="submission" date="2017-02" db="UniProtKB">
        <authorList>
            <consortium name="WormBaseParasite"/>
        </authorList>
    </citation>
    <scope>IDENTIFICATION</scope>
</reference>
<evidence type="ECO:0000256" key="3">
    <source>
        <dbReference type="ARBA" id="ARBA00023128"/>
    </source>
</evidence>
<proteinExistence type="predicted"/>
<dbReference type="PANTHER" id="PTHR13014">
    <property type="entry name" value="MITOCHONDRIAL 28S RIBOSOMAL PROTEIN S30/P52 PRO-APOTOTIC PROTEIN"/>
    <property type="match status" value="1"/>
</dbReference>
<evidence type="ECO:0000313" key="7">
    <source>
        <dbReference type="WBParaSite" id="TCLT_0000914501-mRNA-1"/>
    </source>
</evidence>